<evidence type="ECO:0000256" key="3">
    <source>
        <dbReference type="ARBA" id="ARBA00022578"/>
    </source>
</evidence>
<evidence type="ECO:0000256" key="5">
    <source>
        <dbReference type="ARBA" id="ARBA00022833"/>
    </source>
</evidence>
<evidence type="ECO:0000259" key="8">
    <source>
        <dbReference type="Pfam" id="PF01385"/>
    </source>
</evidence>
<dbReference type="InterPro" id="IPR021027">
    <property type="entry name" value="Transposase_put_HTH"/>
</dbReference>
<dbReference type="PANTHER" id="PTHR30405:SF25">
    <property type="entry name" value="RNA-GUIDED DNA ENDONUCLEASE INSQ-RELATED"/>
    <property type="match status" value="1"/>
</dbReference>
<dbReference type="Proteomes" id="UP000198615">
    <property type="component" value="Unassembled WGS sequence"/>
</dbReference>
<dbReference type="Pfam" id="PF07282">
    <property type="entry name" value="Cas12f1-like_TNB"/>
    <property type="match status" value="1"/>
</dbReference>
<evidence type="ECO:0000313" key="11">
    <source>
        <dbReference type="EMBL" id="SDG56393.1"/>
    </source>
</evidence>
<dbReference type="InterPro" id="IPR051399">
    <property type="entry name" value="RNA-guided_DNA_endo/Transpos"/>
</dbReference>
<sequence length="428" mass="48824">MFQTYKYKLKPTCRQYNALDRVLEQQRLLYNAALQERIQSYRYGQALAAKRGATRPDPKLDDWKQITKLDQFKSLTQIRADDPSGIGEVPTALSRHTIERADLAFQGFFRRLKLRSGKAGFPRFKPMSRWSSFGFQEFSGIRLKESALLFRGMPGKLEVHLHRPIPEDAEIKAATLTKAVDGWWVCFRLKLADTEPREDDQRPVVGIDVGTHHFAALSTGSVLENPRIGRRAARRQRVLSRALSRCRRGSKRRQKARERLARHQAKTANQRRTWLHQTSARLAREHQLIVVEDLTVRNMTRSAAGTVEEPGTMVRQKTGLNREILDVAMSTFVNMLVYKAERAGGRVVKVDPRYTSQDCSMCGYREKKSLSDRVHRCGECGYVDDRDVNAARNILVKGLREAGGVVIPVGLKSTVVHWPEKAQMEISN</sequence>
<evidence type="ECO:0000256" key="2">
    <source>
        <dbReference type="ARBA" id="ARBA00011044"/>
    </source>
</evidence>
<proteinExistence type="inferred from homology"/>
<dbReference type="GO" id="GO:0032196">
    <property type="term" value="P:transposition"/>
    <property type="evidence" value="ECO:0007669"/>
    <property type="project" value="UniProtKB-KW"/>
</dbReference>
<evidence type="ECO:0000313" key="12">
    <source>
        <dbReference type="Proteomes" id="UP000198615"/>
    </source>
</evidence>
<keyword evidence="7" id="KW-0233">DNA recombination</keyword>
<keyword evidence="6" id="KW-0238">DNA-binding</keyword>
<dbReference type="PANTHER" id="PTHR30405">
    <property type="entry name" value="TRANSPOSASE"/>
    <property type="match status" value="1"/>
</dbReference>
<dbReference type="Pfam" id="PF12323">
    <property type="entry name" value="HTH_OrfB_IS605"/>
    <property type="match status" value="1"/>
</dbReference>
<accession>A0A8G2F5S0</accession>
<dbReference type="GO" id="GO:0046872">
    <property type="term" value="F:metal ion binding"/>
    <property type="evidence" value="ECO:0007669"/>
    <property type="project" value="UniProtKB-KW"/>
</dbReference>
<evidence type="ECO:0000256" key="6">
    <source>
        <dbReference type="ARBA" id="ARBA00023125"/>
    </source>
</evidence>
<dbReference type="NCBIfam" id="TIGR01766">
    <property type="entry name" value="IS200/IS605 family accessory protein TnpB-like domain"/>
    <property type="match status" value="1"/>
</dbReference>
<evidence type="ECO:0000256" key="7">
    <source>
        <dbReference type="ARBA" id="ARBA00023172"/>
    </source>
</evidence>
<dbReference type="EMBL" id="FNBW01000023">
    <property type="protein sequence ID" value="SDG56393.1"/>
    <property type="molecule type" value="Genomic_DNA"/>
</dbReference>
<evidence type="ECO:0000256" key="1">
    <source>
        <dbReference type="ARBA" id="ARBA00008761"/>
    </source>
</evidence>
<name>A0A8G2F5S0_9PROT</name>
<evidence type="ECO:0000259" key="10">
    <source>
        <dbReference type="Pfam" id="PF12323"/>
    </source>
</evidence>
<dbReference type="AlphaFoldDB" id="A0A8G2F5S0"/>
<keyword evidence="3" id="KW-0815">Transposition</keyword>
<dbReference type="InterPro" id="IPR001959">
    <property type="entry name" value="Transposase"/>
</dbReference>
<protein>
    <submittedName>
        <fullName evidence="11">Putative transposase</fullName>
    </submittedName>
</protein>
<evidence type="ECO:0000256" key="4">
    <source>
        <dbReference type="ARBA" id="ARBA00022723"/>
    </source>
</evidence>
<feature type="domain" description="Probable transposase IS891/IS1136/IS1341" evidence="8">
    <location>
        <begin position="194"/>
        <end position="302"/>
    </location>
</feature>
<dbReference type="GO" id="GO:0006310">
    <property type="term" value="P:DNA recombination"/>
    <property type="evidence" value="ECO:0007669"/>
    <property type="project" value="UniProtKB-KW"/>
</dbReference>
<keyword evidence="12" id="KW-1185">Reference proteome</keyword>
<keyword evidence="5" id="KW-0862">Zinc</keyword>
<dbReference type="InterPro" id="IPR010095">
    <property type="entry name" value="Cas12f1-like_TNB"/>
</dbReference>
<organism evidence="11 12">
    <name type="scientific">Thalassobaculum litoreum DSM 18839</name>
    <dbReference type="NCBI Taxonomy" id="1123362"/>
    <lineage>
        <taxon>Bacteria</taxon>
        <taxon>Pseudomonadati</taxon>
        <taxon>Pseudomonadota</taxon>
        <taxon>Alphaproteobacteria</taxon>
        <taxon>Rhodospirillales</taxon>
        <taxon>Thalassobaculaceae</taxon>
        <taxon>Thalassobaculum</taxon>
    </lineage>
</organism>
<gene>
    <name evidence="11" type="ORF">SAMN05660686_04865</name>
</gene>
<comment type="similarity">
    <text evidence="2">In the N-terminal section; belongs to the transposase 2 family.</text>
</comment>
<keyword evidence="4" id="KW-0479">Metal-binding</keyword>
<dbReference type="Pfam" id="PF01385">
    <property type="entry name" value="OrfB_IS605"/>
    <property type="match status" value="1"/>
</dbReference>
<dbReference type="GO" id="GO:0003677">
    <property type="term" value="F:DNA binding"/>
    <property type="evidence" value="ECO:0007669"/>
    <property type="project" value="UniProtKB-KW"/>
</dbReference>
<dbReference type="NCBIfam" id="NF040570">
    <property type="entry name" value="guided_TnpB"/>
    <property type="match status" value="1"/>
</dbReference>
<comment type="similarity">
    <text evidence="1">In the C-terminal section; belongs to the transposase 35 family.</text>
</comment>
<feature type="domain" description="Cas12f1-like TNB" evidence="9">
    <location>
        <begin position="331"/>
        <end position="394"/>
    </location>
</feature>
<feature type="domain" description="Transposase putative helix-turn-helix" evidence="10">
    <location>
        <begin position="3"/>
        <end position="42"/>
    </location>
</feature>
<reference evidence="11 12" key="1">
    <citation type="submission" date="2016-10" db="EMBL/GenBank/DDBJ databases">
        <authorList>
            <person name="Varghese N."/>
            <person name="Submissions S."/>
        </authorList>
    </citation>
    <scope>NUCLEOTIDE SEQUENCE [LARGE SCALE GENOMIC DNA]</scope>
    <source>
        <strain evidence="11 12">DSM 18839</strain>
    </source>
</reference>
<comment type="caution">
    <text evidence="11">The sequence shown here is derived from an EMBL/GenBank/DDBJ whole genome shotgun (WGS) entry which is preliminary data.</text>
</comment>
<evidence type="ECO:0000259" key="9">
    <source>
        <dbReference type="Pfam" id="PF07282"/>
    </source>
</evidence>